<evidence type="ECO:0000313" key="2">
    <source>
        <dbReference type="EMBL" id="SVD29122.1"/>
    </source>
</evidence>
<evidence type="ECO:0000256" key="1">
    <source>
        <dbReference type="SAM" id="Phobius"/>
    </source>
</evidence>
<reference evidence="2" key="1">
    <citation type="submission" date="2018-05" db="EMBL/GenBank/DDBJ databases">
        <authorList>
            <person name="Lanie J.A."/>
            <person name="Ng W.-L."/>
            <person name="Kazmierczak K.M."/>
            <person name="Andrzejewski T.M."/>
            <person name="Davidsen T.M."/>
            <person name="Wayne K.J."/>
            <person name="Tettelin H."/>
            <person name="Glass J.I."/>
            <person name="Rusch D."/>
            <person name="Podicherti R."/>
            <person name="Tsui H.-C.T."/>
            <person name="Winkler M.E."/>
        </authorList>
    </citation>
    <scope>NUCLEOTIDE SEQUENCE</scope>
</reference>
<feature type="transmembrane region" description="Helical" evidence="1">
    <location>
        <begin position="6"/>
        <end position="21"/>
    </location>
</feature>
<keyword evidence="1" id="KW-1133">Transmembrane helix</keyword>
<protein>
    <submittedName>
        <fullName evidence="2">Uncharacterized protein</fullName>
    </submittedName>
</protein>
<proteinExistence type="predicted"/>
<feature type="transmembrane region" description="Helical" evidence="1">
    <location>
        <begin position="33"/>
        <end position="58"/>
    </location>
</feature>
<keyword evidence="1" id="KW-0812">Transmembrane</keyword>
<sequence>MAYLGFLFGVIIAGGVTFVFIKKTAHSPFGMSVCFVICSEFFGFIMDFVFIILVYVPFWKN</sequence>
<dbReference type="AlphaFoldDB" id="A0A382U556"/>
<name>A0A382U556_9ZZZZ</name>
<gene>
    <name evidence="2" type="ORF">METZ01_LOCUS381976</name>
</gene>
<keyword evidence="1" id="KW-0472">Membrane</keyword>
<organism evidence="2">
    <name type="scientific">marine metagenome</name>
    <dbReference type="NCBI Taxonomy" id="408172"/>
    <lineage>
        <taxon>unclassified sequences</taxon>
        <taxon>metagenomes</taxon>
        <taxon>ecological metagenomes</taxon>
    </lineage>
</organism>
<dbReference type="EMBL" id="UINC01141408">
    <property type="protein sequence ID" value="SVD29122.1"/>
    <property type="molecule type" value="Genomic_DNA"/>
</dbReference>
<accession>A0A382U556</accession>